<evidence type="ECO:0000313" key="4">
    <source>
        <dbReference type="Proteomes" id="UP000231501"/>
    </source>
</evidence>
<proteinExistence type="inferred from homology"/>
<accession>A0A2G9C2K7</accession>
<evidence type="ECO:0000259" key="2">
    <source>
        <dbReference type="Pfam" id="PF17482"/>
    </source>
</evidence>
<reference evidence="3 4" key="1">
    <citation type="submission" date="2017-11" db="EMBL/GenBank/DDBJ databases">
        <title>Draft genome sequence of Mitsuaria sp. HWN-4.</title>
        <authorList>
            <person name="Gundlapally S.R."/>
        </authorList>
    </citation>
    <scope>NUCLEOTIDE SEQUENCE [LARGE SCALE GENOMIC DNA]</scope>
    <source>
        <strain evidence="3 4">HWN-4</strain>
    </source>
</reference>
<name>A0A2G9C2K7_9BURK</name>
<gene>
    <name evidence="3" type="ORF">CS062_24180</name>
</gene>
<dbReference type="OrthoDB" id="9767864at2"/>
<dbReference type="Gene3D" id="3.40.50.11780">
    <property type="match status" value="1"/>
</dbReference>
<comment type="similarity">
    <text evidence="1">Belongs to the myoviridae tail sheath protein family.</text>
</comment>
<organism evidence="3 4">
    <name type="scientific">Roseateles chitinivorans</name>
    <dbReference type="NCBI Taxonomy" id="2917965"/>
    <lineage>
        <taxon>Bacteria</taxon>
        <taxon>Pseudomonadati</taxon>
        <taxon>Pseudomonadota</taxon>
        <taxon>Betaproteobacteria</taxon>
        <taxon>Burkholderiales</taxon>
        <taxon>Sphaerotilaceae</taxon>
        <taxon>Roseateles</taxon>
    </lineage>
</organism>
<keyword evidence="4" id="KW-1185">Reference proteome</keyword>
<dbReference type="PANTHER" id="PTHR35861:SF1">
    <property type="entry name" value="PHAGE TAIL SHEATH PROTEIN"/>
    <property type="match status" value="1"/>
</dbReference>
<dbReference type="RefSeq" id="WP_099864379.1">
    <property type="nucleotide sequence ID" value="NZ_PEOG01000117.1"/>
</dbReference>
<evidence type="ECO:0000313" key="3">
    <source>
        <dbReference type="EMBL" id="PIM50602.1"/>
    </source>
</evidence>
<evidence type="ECO:0000256" key="1">
    <source>
        <dbReference type="ARBA" id="ARBA00008005"/>
    </source>
</evidence>
<dbReference type="InterPro" id="IPR052042">
    <property type="entry name" value="Tail_sheath_structural"/>
</dbReference>
<dbReference type="Proteomes" id="UP000231501">
    <property type="component" value="Unassembled WGS sequence"/>
</dbReference>
<protein>
    <submittedName>
        <fullName evidence="3">Phage tail protein</fullName>
    </submittedName>
</protein>
<dbReference type="PANTHER" id="PTHR35861">
    <property type="match status" value="1"/>
</dbReference>
<dbReference type="Pfam" id="PF17482">
    <property type="entry name" value="Phage_sheath_1C"/>
    <property type="match status" value="1"/>
</dbReference>
<comment type="caution">
    <text evidence="3">The sequence shown here is derived from an EMBL/GenBank/DDBJ whole genome shotgun (WGS) entry which is preliminary data.</text>
</comment>
<dbReference type="AlphaFoldDB" id="A0A2G9C2K7"/>
<dbReference type="EMBL" id="PEOG01000117">
    <property type="protein sequence ID" value="PIM50602.1"/>
    <property type="molecule type" value="Genomic_DNA"/>
</dbReference>
<sequence length="539" mass="58731">MAMKTPGVYIVEKNAFPNSIVEVATAVPAFVGYTRRAENGGKSLLNKPWRISSMAEYHTYFGHGPDPRLTIVEAPAPARSDFRADGKDYALTQADGADGGRFLLYRSMVHFFQNGGGPCYIVSVGDYGGQVEAPALGGGIEALIKEQEPTMLVIPDAVLLPRADCVSVQQAMLQHCGGKMRNRIAILDVWGGYLDRKDPAGDPVEAFRNDLGVNYLDFAAAYYPWVNTTVVQDKDLDYTRIANPALLATLLRAELSLPENVDPKTTPPRIVQQAQAVADIVKTDDDWTQYVTGLVNASTKTDEEKQKALTPAALSVAVETHKSLLHKSLVSMSPLYNAVMTEARNRLNLLPPSAAMAGVYTMVDNSRGVWKAPANVSLNGVVSPQVSISHEDQEDLNVTTQGKSINAIRSFIGEGVLVWGARTLDGNSLDWRYINVRRTMIMLEESCRLAAKAMVFEPNVANTWVTIKSMIASFLTGIWKRGGLAGAVPDDAFSVHVGLGETMTPEDILEGVLRVTVLVAISRPAEFIEITFQQQMQKS</sequence>
<dbReference type="InterPro" id="IPR020287">
    <property type="entry name" value="Tail_sheath_C"/>
</dbReference>
<feature type="domain" description="Tail sheath protein C-terminal" evidence="2">
    <location>
        <begin position="430"/>
        <end position="534"/>
    </location>
</feature>